<sequence length="354" mass="35492" precursor="true">MRFGPTTGLLAALLLATSFTPTLAQQVRVKDIASVGGMAEAGFTGFGMVVGLSGTGDSRPPGPGAAFPSGRDSAVVMVTARLAPGLRVGSRVDVTVAATGDARSLAGGTLVPTALEGGDRRIYAVAEGPVAAAGSWAGGIAASVTRGSPTTGTISGGATIERDLPLALGAEGEVRFLLRRPDFTTARRLAEAINASLGRKLARPLDNAAVSVAVPPDYPDGAAGLIATAENAVLTPDRSGRSVVIDSRTGAIVAGLDIPLAPVAISHGDMTIRVQETPQVSQPAPFSSGGKTVIVPRSSVEIDETGRMVAMPAGGTVGDLLNALTKAGMSALDRIAVLQAVRAAGGFDAELVAR</sequence>
<evidence type="ECO:0000256" key="1">
    <source>
        <dbReference type="ARBA" id="ARBA00002591"/>
    </source>
</evidence>
<dbReference type="AlphaFoldDB" id="H8FVZ3"/>
<dbReference type="RefSeq" id="WP_002730248.1">
    <property type="nucleotide sequence ID" value="NZ_CAHP01000034.1"/>
</dbReference>
<proteinExistence type="inferred from homology"/>
<evidence type="ECO:0000256" key="4">
    <source>
        <dbReference type="ARBA" id="ARBA00022729"/>
    </source>
</evidence>
<evidence type="ECO:0000256" key="5">
    <source>
        <dbReference type="ARBA" id="ARBA00022764"/>
    </source>
</evidence>
<dbReference type="EMBL" id="CAHP01000034">
    <property type="protein sequence ID" value="CCG42531.1"/>
    <property type="molecule type" value="Genomic_DNA"/>
</dbReference>
<dbReference type="GO" id="GO:0030288">
    <property type="term" value="C:outer membrane-bounded periplasmic space"/>
    <property type="evidence" value="ECO:0007669"/>
    <property type="project" value="InterPro"/>
</dbReference>
<evidence type="ECO:0000256" key="2">
    <source>
        <dbReference type="ARBA" id="ARBA00004117"/>
    </source>
</evidence>
<comment type="subcellular location">
    <subcellularLocation>
        <location evidence="2 8">Bacterial flagellum basal body</location>
    </subcellularLocation>
</comment>
<evidence type="ECO:0000256" key="6">
    <source>
        <dbReference type="ARBA" id="ARBA00023143"/>
    </source>
</evidence>
<keyword evidence="9" id="KW-0966">Cell projection</keyword>
<dbReference type="PANTHER" id="PTHR30381:SF0">
    <property type="entry name" value="FLAGELLAR P-RING PROTEIN"/>
    <property type="match status" value="1"/>
</dbReference>
<comment type="similarity">
    <text evidence="8">Belongs to the FlgI family.</text>
</comment>
<protein>
    <recommendedName>
        <fullName evidence="3 8">Flagellar P-ring protein</fullName>
    </recommendedName>
    <alternativeName>
        <fullName evidence="7 8">Basal body P-ring protein</fullName>
    </alternativeName>
</protein>
<accession>H8FVZ3</accession>
<comment type="subunit">
    <text evidence="8">The basal body constitutes a major portion of the flagellar organelle and consists of four rings (L,P,S, and M) mounted on a central rod.</text>
</comment>
<evidence type="ECO:0000256" key="3">
    <source>
        <dbReference type="ARBA" id="ARBA00019515"/>
    </source>
</evidence>
<dbReference type="GO" id="GO:0005198">
    <property type="term" value="F:structural molecule activity"/>
    <property type="evidence" value="ECO:0007669"/>
    <property type="project" value="InterPro"/>
</dbReference>
<keyword evidence="9" id="KW-0969">Cilium</keyword>
<dbReference type="PRINTS" id="PR01010">
    <property type="entry name" value="FLGPRINGFLGI"/>
</dbReference>
<dbReference type="eggNOG" id="COG1706">
    <property type="taxonomic scope" value="Bacteria"/>
</dbReference>
<dbReference type="InterPro" id="IPR001782">
    <property type="entry name" value="Flag_FlgI"/>
</dbReference>
<evidence type="ECO:0000256" key="8">
    <source>
        <dbReference type="HAMAP-Rule" id="MF_00416"/>
    </source>
</evidence>
<comment type="function">
    <text evidence="1 8">Assembles around the rod to form the L-ring and probably protects the motor/basal body from shearing forces during rotation.</text>
</comment>
<gene>
    <name evidence="8 9" type="primary">flgI</name>
    <name evidence="9" type="ORF">PHAMO_40092</name>
</gene>
<keyword evidence="6 8" id="KW-0975">Bacterial flagellum</keyword>
<dbReference type="HAMAP" id="MF_00416">
    <property type="entry name" value="FlgI"/>
    <property type="match status" value="1"/>
</dbReference>
<evidence type="ECO:0000313" key="9">
    <source>
        <dbReference type="EMBL" id="CCG42531.1"/>
    </source>
</evidence>
<keyword evidence="4 8" id="KW-0732">Signal</keyword>
<keyword evidence="10" id="KW-1185">Reference proteome</keyword>
<dbReference type="Proteomes" id="UP000004169">
    <property type="component" value="Unassembled WGS sequence"/>
</dbReference>
<organism evidence="9 10">
    <name type="scientific">Magnetospirillum molischianum DSM 120</name>
    <dbReference type="NCBI Taxonomy" id="1150626"/>
    <lineage>
        <taxon>Bacteria</taxon>
        <taxon>Pseudomonadati</taxon>
        <taxon>Pseudomonadota</taxon>
        <taxon>Alphaproteobacteria</taxon>
        <taxon>Rhodospirillales</taxon>
        <taxon>Rhodospirillaceae</taxon>
        <taxon>Magnetospirillum</taxon>
    </lineage>
</organism>
<keyword evidence="5" id="KW-0574">Periplasm</keyword>
<feature type="signal peptide" evidence="8">
    <location>
        <begin position="1"/>
        <end position="24"/>
    </location>
</feature>
<dbReference type="PANTHER" id="PTHR30381">
    <property type="entry name" value="FLAGELLAR P-RING PERIPLASMIC PROTEIN FLGI"/>
    <property type="match status" value="1"/>
</dbReference>
<dbReference type="Pfam" id="PF02119">
    <property type="entry name" value="FlgI"/>
    <property type="match status" value="1"/>
</dbReference>
<comment type="caution">
    <text evidence="9">The sequence shown here is derived from an EMBL/GenBank/DDBJ whole genome shotgun (WGS) entry which is preliminary data.</text>
</comment>
<dbReference type="STRING" id="1150626.PHAMO_40092"/>
<feature type="chain" id="PRO_5009014041" description="Flagellar P-ring protein" evidence="8">
    <location>
        <begin position="25"/>
        <end position="354"/>
    </location>
</feature>
<reference evidence="9 10" key="1">
    <citation type="journal article" date="2012" name="J. Bacteriol.">
        <title>Draft Genome Sequence of the Purple Photosynthetic Bacterium Phaeospirillum molischianum DSM120, a Particularly Versatile Bacterium.</title>
        <authorList>
            <person name="Duquesne K."/>
            <person name="Prima V."/>
            <person name="Ji B."/>
            <person name="Rouy Z."/>
            <person name="Medigue C."/>
            <person name="Talla E."/>
            <person name="Sturgis J.N."/>
        </authorList>
    </citation>
    <scope>NUCLEOTIDE SEQUENCE [LARGE SCALE GENOMIC DNA]</scope>
    <source>
        <strain evidence="10">DSM120</strain>
    </source>
</reference>
<name>H8FVZ3_MAGML</name>
<dbReference type="GO" id="GO:0009428">
    <property type="term" value="C:bacterial-type flagellum basal body, distal rod, P ring"/>
    <property type="evidence" value="ECO:0007669"/>
    <property type="project" value="InterPro"/>
</dbReference>
<keyword evidence="9" id="KW-0282">Flagellum</keyword>
<evidence type="ECO:0000313" key="10">
    <source>
        <dbReference type="Proteomes" id="UP000004169"/>
    </source>
</evidence>
<evidence type="ECO:0000256" key="7">
    <source>
        <dbReference type="ARBA" id="ARBA00032344"/>
    </source>
</evidence>
<dbReference type="GO" id="GO:0071973">
    <property type="term" value="P:bacterial-type flagellum-dependent cell motility"/>
    <property type="evidence" value="ECO:0007669"/>
    <property type="project" value="InterPro"/>
</dbReference>